<dbReference type="RefSeq" id="WP_078939041.1">
    <property type="nucleotide sequence ID" value="NZ_BMUB01000009.1"/>
</dbReference>
<feature type="chain" id="PRO_5034818293" description="Erythromycin esterase" evidence="2">
    <location>
        <begin position="38"/>
        <end position="474"/>
    </location>
</feature>
<dbReference type="InterPro" id="IPR007815">
    <property type="entry name" value="Emycin_Estase"/>
</dbReference>
<name>A0A8H9LVD4_KITAU</name>
<dbReference type="SUPFAM" id="SSF159501">
    <property type="entry name" value="EreA/ChaN-like"/>
    <property type="match status" value="1"/>
</dbReference>
<evidence type="ECO:0000256" key="2">
    <source>
        <dbReference type="SAM" id="SignalP"/>
    </source>
</evidence>
<dbReference type="GO" id="GO:0046677">
    <property type="term" value="P:response to antibiotic"/>
    <property type="evidence" value="ECO:0007669"/>
    <property type="project" value="InterPro"/>
</dbReference>
<dbReference type="InterPro" id="IPR014622">
    <property type="entry name" value="UCP036794_erythomycin"/>
</dbReference>
<reference evidence="3" key="2">
    <citation type="submission" date="2020-09" db="EMBL/GenBank/DDBJ databases">
        <authorList>
            <person name="Sun Q."/>
            <person name="Ohkuma M."/>
        </authorList>
    </citation>
    <scope>NUCLEOTIDE SEQUENCE</scope>
    <source>
        <strain evidence="3">JCM 4434</strain>
    </source>
</reference>
<dbReference type="PIRSF" id="PIRSF036794">
    <property type="entry name" value="UCP_erythr_ester"/>
    <property type="match status" value="1"/>
</dbReference>
<evidence type="ECO:0000256" key="1">
    <source>
        <dbReference type="SAM" id="MobiDB-lite"/>
    </source>
</evidence>
<dbReference type="PANTHER" id="PTHR31299">
    <property type="entry name" value="ESTERASE, PUTATIVE (AFU_ORTHOLOGUE AFUA_1G05850)-RELATED"/>
    <property type="match status" value="1"/>
</dbReference>
<keyword evidence="2" id="KW-0732">Signal</keyword>
<dbReference type="KEGG" id="kau:B6264_28135"/>
<dbReference type="PROSITE" id="PS51318">
    <property type="entry name" value="TAT"/>
    <property type="match status" value="1"/>
</dbReference>
<accession>A0A8H9LVD4</accession>
<dbReference type="Gene3D" id="3.30.1870.10">
    <property type="entry name" value="EreA-like, domain 2"/>
    <property type="match status" value="1"/>
</dbReference>
<feature type="signal peptide" evidence="2">
    <location>
        <begin position="1"/>
        <end position="37"/>
    </location>
</feature>
<dbReference type="PANTHER" id="PTHR31299:SF0">
    <property type="entry name" value="ESTERASE, PUTATIVE (AFU_ORTHOLOGUE AFUA_1G05850)-RELATED"/>
    <property type="match status" value="1"/>
</dbReference>
<evidence type="ECO:0000313" key="4">
    <source>
        <dbReference type="Proteomes" id="UP000610124"/>
    </source>
</evidence>
<dbReference type="CDD" id="cd14728">
    <property type="entry name" value="Ere-like"/>
    <property type="match status" value="1"/>
</dbReference>
<organism evidence="3 4">
    <name type="scientific">Kitasatospora aureofaciens</name>
    <name type="common">Streptomyces aureofaciens</name>
    <dbReference type="NCBI Taxonomy" id="1894"/>
    <lineage>
        <taxon>Bacteria</taxon>
        <taxon>Bacillati</taxon>
        <taxon>Actinomycetota</taxon>
        <taxon>Actinomycetes</taxon>
        <taxon>Kitasatosporales</taxon>
        <taxon>Streptomycetaceae</taxon>
        <taxon>Kitasatospora</taxon>
    </lineage>
</organism>
<sequence>MAVTRKPTHRRTLLVATAGSAVAATAALLTPATTAAAAGATPGRQVAPGPQTVPGPRTVPPTVTVTEELDRIAHSLRSTEPDAPAGGLRALGAMIGDARVVGLGEATHGSHEFFTMKQRVFRYLVEEKGFTTFALEASWSAGLLIDAYVQGEAEGDGDARRLVRRTLAGSPWQRREFADLIEWMRAYNRSHPQRPVHFVGTDLGFPGIGEQPFAEVTAYVRKAAPASLSSVEQLYAGLRPFDDAIGYLTRVPLPQRQRNADLAQQALDLVTAAGKDGDAQYEWAVQHARNIARTFAFSTMRADDAPSVTAAQLLRDRAMADNTLWWQRRLGGKVLLSAHNGHIGYRSSAPALYPTTQGSHLRDALGDGYVSIGFTFGGGSFLTGTDPFAGNWQSTTVPPATLGMNEYLLDRVRPRDYYLDLRQAPPAARTWLDTAHPTYDAGTTFSRDPLPTLALGAGYDVLIHLHRVRAAEKL</sequence>
<dbReference type="InterPro" id="IPR006311">
    <property type="entry name" value="TAT_signal"/>
</dbReference>
<proteinExistence type="predicted"/>
<dbReference type="Gene3D" id="1.20.1440.30">
    <property type="entry name" value="Biosynthetic Protein domain"/>
    <property type="match status" value="1"/>
</dbReference>
<evidence type="ECO:0000313" key="3">
    <source>
        <dbReference type="EMBL" id="GGU85471.1"/>
    </source>
</evidence>
<evidence type="ECO:0008006" key="5">
    <source>
        <dbReference type="Google" id="ProtNLM"/>
    </source>
</evidence>
<dbReference type="Proteomes" id="UP000610124">
    <property type="component" value="Unassembled WGS sequence"/>
</dbReference>
<comment type="caution">
    <text evidence="3">The sequence shown here is derived from an EMBL/GenBank/DDBJ whole genome shotgun (WGS) entry which is preliminary data.</text>
</comment>
<dbReference type="Pfam" id="PF05139">
    <property type="entry name" value="Erythro_esteras"/>
    <property type="match status" value="1"/>
</dbReference>
<dbReference type="AlphaFoldDB" id="A0A8H9LVD4"/>
<dbReference type="InterPro" id="IPR052036">
    <property type="entry name" value="Hydrolase/PRTase-associated"/>
</dbReference>
<feature type="region of interest" description="Disordered" evidence="1">
    <location>
        <begin position="38"/>
        <end position="58"/>
    </location>
</feature>
<dbReference type="Gene3D" id="3.40.1660.10">
    <property type="entry name" value="EreA-like (biosynthetic domain)"/>
    <property type="match status" value="1"/>
</dbReference>
<gene>
    <name evidence="3" type="ORF">GCM10010502_42160</name>
</gene>
<protein>
    <recommendedName>
        <fullName evidence="5">Erythromycin esterase</fullName>
    </recommendedName>
</protein>
<dbReference type="OrthoDB" id="9810066at2"/>
<feature type="compositionally biased region" description="Low complexity" evidence="1">
    <location>
        <begin position="38"/>
        <end position="50"/>
    </location>
</feature>
<dbReference type="EMBL" id="BMUB01000009">
    <property type="protein sequence ID" value="GGU85471.1"/>
    <property type="molecule type" value="Genomic_DNA"/>
</dbReference>
<reference evidence="3" key="1">
    <citation type="journal article" date="2014" name="Int. J. Syst. Evol. Microbiol.">
        <title>Complete genome sequence of Corynebacterium casei LMG S-19264T (=DSM 44701T), isolated from a smear-ripened cheese.</title>
        <authorList>
            <consortium name="US DOE Joint Genome Institute (JGI-PGF)"/>
            <person name="Walter F."/>
            <person name="Albersmeier A."/>
            <person name="Kalinowski J."/>
            <person name="Ruckert C."/>
        </authorList>
    </citation>
    <scope>NUCLEOTIDE SEQUENCE</scope>
    <source>
        <strain evidence="3">JCM 4434</strain>
    </source>
</reference>
<dbReference type="GeneID" id="97487251"/>